<dbReference type="Proteomes" id="UP000620327">
    <property type="component" value="Unassembled WGS sequence"/>
</dbReference>
<dbReference type="AlphaFoldDB" id="A0A923S6J0"/>
<keyword evidence="3" id="KW-1185">Reference proteome</keyword>
<keyword evidence="1" id="KW-0812">Transmembrane</keyword>
<reference evidence="2" key="1">
    <citation type="submission" date="2020-08" db="EMBL/GenBank/DDBJ databases">
        <title>Genome public.</title>
        <authorList>
            <person name="Liu C."/>
            <person name="Sun Q."/>
        </authorList>
    </citation>
    <scope>NUCLEOTIDE SEQUENCE</scope>
    <source>
        <strain evidence="2">BX15</strain>
    </source>
</reference>
<dbReference type="EMBL" id="JACOQI010000001">
    <property type="protein sequence ID" value="MBC5769133.1"/>
    <property type="molecule type" value="Genomic_DNA"/>
</dbReference>
<sequence length="74" mass="8429">MKKKTVSIVLFLIAFIATYLIICFAIPGMRIKLEAEPIEIFFKSITHMVFFKTMISLVVAIIFGAIPLFFGKKK</sequence>
<dbReference type="RefSeq" id="WP_187013516.1">
    <property type="nucleotide sequence ID" value="NZ_JACOQI010000001.1"/>
</dbReference>
<feature type="transmembrane region" description="Helical" evidence="1">
    <location>
        <begin position="49"/>
        <end position="70"/>
    </location>
</feature>
<comment type="caution">
    <text evidence="2">The sequence shown here is derived from an EMBL/GenBank/DDBJ whole genome shotgun (WGS) entry which is preliminary data.</text>
</comment>
<proteinExistence type="predicted"/>
<organism evidence="2 3">
    <name type="scientific">Dysosmobacter segnis</name>
    <dbReference type="NCBI Taxonomy" id="2763042"/>
    <lineage>
        <taxon>Bacteria</taxon>
        <taxon>Bacillati</taxon>
        <taxon>Bacillota</taxon>
        <taxon>Clostridia</taxon>
        <taxon>Eubacteriales</taxon>
        <taxon>Oscillospiraceae</taxon>
        <taxon>Dysosmobacter</taxon>
    </lineage>
</organism>
<protein>
    <submittedName>
        <fullName evidence="2">Uncharacterized protein</fullName>
    </submittedName>
</protein>
<accession>A0A923S6J0</accession>
<gene>
    <name evidence="2" type="ORF">H8Z83_02075</name>
</gene>
<feature type="transmembrane region" description="Helical" evidence="1">
    <location>
        <begin position="7"/>
        <end position="29"/>
    </location>
</feature>
<evidence type="ECO:0000256" key="1">
    <source>
        <dbReference type="SAM" id="Phobius"/>
    </source>
</evidence>
<keyword evidence="1" id="KW-0472">Membrane</keyword>
<keyword evidence="1" id="KW-1133">Transmembrane helix</keyword>
<evidence type="ECO:0000313" key="2">
    <source>
        <dbReference type="EMBL" id="MBC5769133.1"/>
    </source>
</evidence>
<name>A0A923S6J0_9FIRM</name>
<evidence type="ECO:0000313" key="3">
    <source>
        <dbReference type="Proteomes" id="UP000620327"/>
    </source>
</evidence>